<dbReference type="InterPro" id="IPR011330">
    <property type="entry name" value="Glyco_hydro/deAcase_b/a-brl"/>
</dbReference>
<feature type="non-terminal residue" evidence="4">
    <location>
        <position position="822"/>
    </location>
</feature>
<evidence type="ECO:0000259" key="3">
    <source>
        <dbReference type="Pfam" id="PF03065"/>
    </source>
</evidence>
<comment type="similarity">
    <text evidence="1">Belongs to the glycosyl hydrolase 57 family.</text>
</comment>
<dbReference type="EMBL" id="JADIND010000094">
    <property type="protein sequence ID" value="MBO8430620.1"/>
    <property type="molecule type" value="Genomic_DNA"/>
</dbReference>
<evidence type="ECO:0000313" key="4">
    <source>
        <dbReference type="EMBL" id="MBO8430620.1"/>
    </source>
</evidence>
<accession>A0A9D9DPV0</accession>
<keyword evidence="2" id="KW-0119">Carbohydrate metabolism</keyword>
<comment type="caution">
    <text evidence="4">The sequence shown here is derived from an EMBL/GenBank/DDBJ whole genome shotgun (WGS) entry which is preliminary data.</text>
</comment>
<evidence type="ECO:0000313" key="5">
    <source>
        <dbReference type="Proteomes" id="UP000823632"/>
    </source>
</evidence>
<dbReference type="SUPFAM" id="SSF88713">
    <property type="entry name" value="Glycoside hydrolase/deacetylase"/>
    <property type="match status" value="1"/>
</dbReference>
<name>A0A9D9DPV0_9BACT</name>
<reference evidence="4" key="2">
    <citation type="journal article" date="2021" name="PeerJ">
        <title>Extensive microbial diversity within the chicken gut microbiome revealed by metagenomics and culture.</title>
        <authorList>
            <person name="Gilroy R."/>
            <person name="Ravi A."/>
            <person name="Getino M."/>
            <person name="Pursley I."/>
            <person name="Horton D.L."/>
            <person name="Alikhan N.F."/>
            <person name="Baker D."/>
            <person name="Gharbi K."/>
            <person name="Hall N."/>
            <person name="Watson M."/>
            <person name="Adriaenssens E.M."/>
            <person name="Foster-Nyarko E."/>
            <person name="Jarju S."/>
            <person name="Secka A."/>
            <person name="Antonio M."/>
            <person name="Oren A."/>
            <person name="Chaudhuri R.R."/>
            <person name="La Ragione R."/>
            <person name="Hildebrand F."/>
            <person name="Pallen M.J."/>
        </authorList>
    </citation>
    <scope>NUCLEOTIDE SEQUENCE</scope>
    <source>
        <strain evidence="4">10192</strain>
    </source>
</reference>
<dbReference type="CDD" id="cd10797">
    <property type="entry name" value="GH57N_APU_like_1"/>
    <property type="match status" value="1"/>
</dbReference>
<sequence>MENNKKNEVFLAIHGHFYQPPRENPWLEAIELQDSALPFHDWNERINKECYNPNSVSKIVDSRNRILDMVNNYEHISFNFGPTLLSWMEKFAPLTYERIIKADIESISEHNGHGNAIAQVYNHMIMPLANEHDKDTQIKWGIKDFEYRFGRKPEGMWLAETAVDDDTLRLLEANGIKFTILSPYQALKIRKEGAKEWQDVSWGNVDPARSYRYNIKSAPGKYIDLFFYDGAISRSVAFDELLKDGNKFIKRLKEGISDLRDYPQLVNIATDGESYGHHTKFGDMALAYVLQIKAKDAGFSITNYAEYLDKYRSDYEADIKQASSWSCFHGVGRWKEDCGCSTGGHPGWNQKWRKPLREALDYLRDEMVKIFEQEGPKYFNKDIWEVRNNYISVILDRSSRIISKFQQENFKADLSDIQKVRAMELLEIQRQAMLMYTSCGWFFSEISGIETVQIMKYAARAMQLAANFTKADFEKKFLEILSEAKSNIAEYGTGKDIFERFVKPSIITMKQIASLWAISSLYQDFDDEEYVYCYKVIRHDYQKVEKGNSRFVTGCIEVQSRITQQKSNLIFALIQYTDGDFHCAIKEYSEDIEFNTIKNNLTKTFLLDPITEIIRALDEYFGKEYFTLKDIFIEERRKILQILLKDKLDKFARTYEEMYDEGKSSIYHMQNLGLTIPDEFKISAGYALSRKFNDLIIHSGGFVDPAITQQAMDINYEAKRMGIKLDKAASNKIFAKKINQNLNRLTYGLEIQQAEVVLELFDYIEKLELEVDIAEAQNIYFVKIYSHISEIIEMSQQSKRKNDKKLIEMLLDIGEKLNINTD</sequence>
<dbReference type="InterPro" id="IPR004300">
    <property type="entry name" value="Glyco_hydro_57_N"/>
</dbReference>
<evidence type="ECO:0000256" key="2">
    <source>
        <dbReference type="ARBA" id="ARBA00023277"/>
    </source>
</evidence>
<dbReference type="GO" id="GO:0005975">
    <property type="term" value="P:carbohydrate metabolic process"/>
    <property type="evidence" value="ECO:0007669"/>
    <property type="project" value="InterPro"/>
</dbReference>
<dbReference type="PANTHER" id="PTHR36306">
    <property type="entry name" value="ALPHA-AMYLASE-RELATED-RELATED"/>
    <property type="match status" value="1"/>
</dbReference>
<organism evidence="4 5">
    <name type="scientific">Candidatus Scatousia excrementipullorum</name>
    <dbReference type="NCBI Taxonomy" id="2840936"/>
    <lineage>
        <taxon>Bacteria</taxon>
        <taxon>Candidatus Scatousia</taxon>
    </lineage>
</organism>
<dbReference type="Pfam" id="PF03065">
    <property type="entry name" value="Glyco_hydro_57"/>
    <property type="match status" value="1"/>
</dbReference>
<dbReference type="AlphaFoldDB" id="A0A9D9DPV0"/>
<dbReference type="InterPro" id="IPR021923">
    <property type="entry name" value="DUF3536"/>
</dbReference>
<dbReference type="Proteomes" id="UP000823632">
    <property type="component" value="Unassembled WGS sequence"/>
</dbReference>
<proteinExistence type="inferred from homology"/>
<gene>
    <name evidence="4" type="ORF">IAC76_04470</name>
</gene>
<dbReference type="InterPro" id="IPR052046">
    <property type="entry name" value="GH57_Enzymes"/>
</dbReference>
<dbReference type="PANTHER" id="PTHR36306:SF3">
    <property type="entry name" value="GLYCOSIDE HYDROLASE FAMILY 57"/>
    <property type="match status" value="1"/>
</dbReference>
<reference evidence="4" key="1">
    <citation type="submission" date="2020-10" db="EMBL/GenBank/DDBJ databases">
        <authorList>
            <person name="Gilroy R."/>
        </authorList>
    </citation>
    <scope>NUCLEOTIDE SEQUENCE</scope>
    <source>
        <strain evidence="4">10192</strain>
    </source>
</reference>
<protein>
    <submittedName>
        <fullName evidence="4">DUF3536 domain-containing protein</fullName>
    </submittedName>
</protein>
<dbReference type="GO" id="GO:0003824">
    <property type="term" value="F:catalytic activity"/>
    <property type="evidence" value="ECO:0007669"/>
    <property type="project" value="InterPro"/>
</dbReference>
<feature type="domain" description="Glycoside hydrolase family 57 N-terminal" evidence="3">
    <location>
        <begin position="45"/>
        <end position="314"/>
    </location>
</feature>
<dbReference type="Pfam" id="PF12055">
    <property type="entry name" value="DUF3536"/>
    <property type="match status" value="1"/>
</dbReference>
<dbReference type="Gene3D" id="3.20.110.20">
    <property type="match status" value="1"/>
</dbReference>
<evidence type="ECO:0000256" key="1">
    <source>
        <dbReference type="ARBA" id="ARBA00006821"/>
    </source>
</evidence>